<reference evidence="2 3" key="1">
    <citation type="submission" date="2016-03" db="EMBL/GenBank/DDBJ databases">
        <title>Cyphomyrmex costatus WGS genome.</title>
        <authorList>
            <person name="Nygaard S."/>
            <person name="Hu H."/>
            <person name="Boomsma J."/>
            <person name="Zhang G."/>
        </authorList>
    </citation>
    <scope>NUCLEOTIDE SEQUENCE [LARGE SCALE GENOMIC DNA]</scope>
    <source>
        <strain evidence="2">MS0001</strain>
        <tissue evidence="2">Whole body</tissue>
    </source>
</reference>
<dbReference type="EMBL" id="KQ978263">
    <property type="protein sequence ID" value="KYM95845.1"/>
    <property type="molecule type" value="Genomic_DNA"/>
</dbReference>
<dbReference type="AlphaFoldDB" id="A0A151I9Y8"/>
<keyword evidence="3" id="KW-1185">Reference proteome</keyword>
<dbReference type="InterPro" id="IPR008906">
    <property type="entry name" value="HATC_C_dom"/>
</dbReference>
<feature type="domain" description="HAT C-terminal dimerisation" evidence="1">
    <location>
        <begin position="555"/>
        <end position="608"/>
    </location>
</feature>
<proteinExistence type="predicted"/>
<dbReference type="InterPro" id="IPR012337">
    <property type="entry name" value="RNaseH-like_sf"/>
</dbReference>
<dbReference type="GO" id="GO:0046983">
    <property type="term" value="F:protein dimerization activity"/>
    <property type="evidence" value="ECO:0007669"/>
    <property type="project" value="InterPro"/>
</dbReference>
<evidence type="ECO:0000313" key="3">
    <source>
        <dbReference type="Proteomes" id="UP000078542"/>
    </source>
</evidence>
<dbReference type="STRING" id="456900.A0A151I9Y8"/>
<gene>
    <name evidence="2" type="ORF">ALC62_13508</name>
</gene>
<organism evidence="2 3">
    <name type="scientific">Cyphomyrmex costatus</name>
    <dbReference type="NCBI Taxonomy" id="456900"/>
    <lineage>
        <taxon>Eukaryota</taxon>
        <taxon>Metazoa</taxon>
        <taxon>Ecdysozoa</taxon>
        <taxon>Arthropoda</taxon>
        <taxon>Hexapoda</taxon>
        <taxon>Insecta</taxon>
        <taxon>Pterygota</taxon>
        <taxon>Neoptera</taxon>
        <taxon>Endopterygota</taxon>
        <taxon>Hymenoptera</taxon>
        <taxon>Apocrita</taxon>
        <taxon>Aculeata</taxon>
        <taxon>Formicoidea</taxon>
        <taxon>Formicidae</taxon>
        <taxon>Myrmicinae</taxon>
        <taxon>Cyphomyrmex</taxon>
    </lineage>
</organism>
<dbReference type="Pfam" id="PF05699">
    <property type="entry name" value="Dimer_Tnp_hAT"/>
    <property type="match status" value="1"/>
</dbReference>
<dbReference type="PANTHER" id="PTHR37162">
    <property type="entry name" value="HAT FAMILY DIMERISATION DOMAINCONTAINING PROTEIN-RELATED"/>
    <property type="match status" value="1"/>
</dbReference>
<dbReference type="SUPFAM" id="SSF53098">
    <property type="entry name" value="Ribonuclease H-like"/>
    <property type="match status" value="1"/>
</dbReference>
<evidence type="ECO:0000259" key="1">
    <source>
        <dbReference type="Pfam" id="PF05699"/>
    </source>
</evidence>
<evidence type="ECO:0000313" key="2">
    <source>
        <dbReference type="EMBL" id="KYM95845.1"/>
    </source>
</evidence>
<dbReference type="Proteomes" id="UP000078542">
    <property type="component" value="Unassembled WGS sequence"/>
</dbReference>
<protein>
    <recommendedName>
        <fullName evidence="1">HAT C-terminal dimerisation domain-containing protein</fullName>
    </recommendedName>
</protein>
<sequence>MGKTKVYQQKFRLEWKIHSKLKDWIREELTNKTQAYCTYCKCNIQCKLSDLLSHAETKKHKTNCESHIQINKLPFKPSSFKTQQQEAALALYVSQHSAIAPIDHLTALCKNKFNNSESCVQIRLHRTKCTNIVKYVLAPHFIEDLQNDSNSKFSLLLDESTDISITKLLGIVILYFSEKNRKIVSTFLSMAILESGNAKDIVKCFKNELEKFKLNIKNLIGIGTDNASVMVGCNKSVYTELKKDVPDLILIRCVCHSIQLAINYACKECLPTHLEFLVHETYNWFSMSSSRQSAYKQLYETINNGKETLKITKVCDTRWLSIEVAVSRILDQWLELKTHFSIARNSEKCYTANTLYEMYKDDINYLYLLFLKPVLSELQILNKSFQSNINDPTKLLNNLVMVIHSLKNKVINSTYTFDIVTTDFDNYIDRTCYLGYRFENEIIKCKKNKTLDEKVEKNIRMRCTDFIIILIKQLKQRLPENYKTLKKIDLFSVNNVLKAVKGDISSVLIFEKDHNIREKIVQQYQNINYIKWMNVTNTSLFWAEVHAYRDAGDNNPFGDLAKFALTLLSLPWSNADVERTFSQLNLIKSKIRNRLQNAMVNAILHIRYGLKRYNKCCHDYEVPNSYIKLIGTNIAYVGDKDDKNENVIDHEDEWITINIE</sequence>
<dbReference type="PANTHER" id="PTHR37162:SF1">
    <property type="entry name" value="BED-TYPE DOMAIN-CONTAINING PROTEIN"/>
    <property type="match status" value="1"/>
</dbReference>
<name>A0A151I9Y8_9HYME</name>
<accession>A0A151I9Y8</accession>